<gene>
    <name evidence="4" type="ORF">CHUDEA8_210</name>
    <name evidence="5" type="ORF">GY17_00002764</name>
</gene>
<dbReference type="EMBL" id="JTAI01000001">
    <property type="protein sequence ID" value="PPS95366.1"/>
    <property type="molecule type" value="Genomic_DNA"/>
</dbReference>
<dbReference type="Proteomes" id="UP000199752">
    <property type="component" value="Chromosome 8"/>
</dbReference>
<evidence type="ECO:0000313" key="6">
    <source>
        <dbReference type="Proteomes" id="UP001429100"/>
    </source>
</evidence>
<evidence type="ECO:0000256" key="1">
    <source>
        <dbReference type="ARBA" id="ARBA00005560"/>
    </source>
</evidence>
<reference evidence="4" key="2">
    <citation type="submission" date="2015-08" db="EMBL/GenBank/DDBJ databases">
        <authorList>
            <person name="Babu N.S."/>
            <person name="Beckwith C.J."/>
            <person name="Beseler K.G."/>
            <person name="Brison A."/>
            <person name="Carone J.V."/>
            <person name="Caskin T.P."/>
            <person name="Diamond M."/>
            <person name="Durham M.E."/>
            <person name="Foxe J.M."/>
            <person name="Go M."/>
            <person name="Henderson B.A."/>
            <person name="Jones I.B."/>
            <person name="McGettigan J.A."/>
            <person name="Micheletti S.J."/>
            <person name="Nasrallah M.E."/>
            <person name="Ortiz D."/>
            <person name="Piller C.R."/>
            <person name="Privatt S.R."/>
            <person name="Schneider S.L."/>
            <person name="Sharp S."/>
            <person name="Smith T.C."/>
            <person name="Stanton J.D."/>
            <person name="Ullery H.E."/>
            <person name="Wilson R.J."/>
            <person name="Serrano M.G."/>
            <person name="Buck G."/>
            <person name="Lee V."/>
            <person name="Wang Y."/>
            <person name="Carvalho R."/>
            <person name="Voegtly L."/>
            <person name="Shi R."/>
            <person name="Duckworth R."/>
            <person name="Johnson A."/>
            <person name="Loviza R."/>
            <person name="Walstead R."/>
            <person name="Shah Z."/>
            <person name="Kiflezghi M."/>
            <person name="Wade K."/>
            <person name="Ball S.L."/>
            <person name="Bradley K.W."/>
            <person name="Asai D.J."/>
            <person name="Bowman C.A."/>
            <person name="Russell D.A."/>
            <person name="Pope W.H."/>
            <person name="Jacobs-Sera D."/>
            <person name="Hendrix R.W."/>
            <person name="Hatfull G.F."/>
        </authorList>
    </citation>
    <scope>NUCLEOTIDE SEQUENCE [LARGE SCALE GENOMIC DNA]</scope>
</reference>
<dbReference type="PANTHER" id="PTHR10126">
    <property type="entry name" value="TATA-BOX BINDING PROTEIN"/>
    <property type="match status" value="1"/>
</dbReference>
<reference evidence="5 6" key="1">
    <citation type="submission" date="2014-11" db="EMBL/GenBank/DDBJ databases">
        <title>Comparative genomic analysis of Cryptosporidium hominis reveals occurrence of genetic recombination in virulent subtypes.</title>
        <authorList>
            <person name="Guo Y."/>
            <person name="Tang K."/>
            <person name="Frace M."/>
            <person name="Li N."/>
            <person name="Roellig D.M."/>
            <person name="Sammons S."/>
            <person name="Knipe K."/>
            <person name="Rowe L."/>
            <person name="Feng Y."/>
            <person name="Xiao L."/>
        </authorList>
    </citation>
    <scope>NUCLEOTIDE SEQUENCE [LARGE SCALE GENOMIC DNA]</scope>
    <source>
        <strain evidence="5">30976</strain>
    </source>
</reference>
<evidence type="ECO:0000256" key="2">
    <source>
        <dbReference type="ARBA" id="ARBA00023125"/>
    </source>
</evidence>
<keyword evidence="2" id="KW-0238">DNA-binding</keyword>
<accession>A0A0S4TJK5</accession>
<evidence type="ECO:0000313" key="4">
    <source>
        <dbReference type="EMBL" id="CUV07566.1"/>
    </source>
</evidence>
<evidence type="ECO:0000313" key="5">
    <source>
        <dbReference type="EMBL" id="PPS95366.1"/>
    </source>
</evidence>
<organism evidence="4">
    <name type="scientific">Cryptosporidium hominis</name>
    <dbReference type="NCBI Taxonomy" id="237895"/>
    <lineage>
        <taxon>Eukaryota</taxon>
        <taxon>Sar</taxon>
        <taxon>Alveolata</taxon>
        <taxon>Apicomplexa</taxon>
        <taxon>Conoidasida</taxon>
        <taxon>Coccidia</taxon>
        <taxon>Eucoccidiorida</taxon>
        <taxon>Eimeriorina</taxon>
        <taxon>Cryptosporidiidae</taxon>
        <taxon>Cryptosporidium</taxon>
    </lineage>
</organism>
<keyword evidence="6" id="KW-1185">Reference proteome</keyword>
<reference evidence="5 6" key="3">
    <citation type="submission" date="2017-10" db="EMBL/GenBank/DDBJ databases">
        <title>Consistent, comparative and evidence-based genome annotation and re-annotation for the closely-related species, Cryptosporidium parvum, C. hominis and C. tyzzeri.</title>
        <authorList>
            <person name="Baptista R.P."/>
            <person name="Li Y."/>
            <person name="Sateriale A."/>
            <person name="Striepen B."/>
            <person name="Kissinger J.C."/>
        </authorList>
    </citation>
    <scope>NUCLEOTIDE SEQUENCE [LARGE SCALE GENOMIC DNA]</scope>
    <source>
        <strain evidence="5">30976</strain>
    </source>
</reference>
<dbReference type="Proteomes" id="UP001429100">
    <property type="component" value="Unassembled WGS sequence"/>
</dbReference>
<dbReference type="PRINTS" id="PR00686">
    <property type="entry name" value="TIFACTORIID"/>
</dbReference>
<dbReference type="GO" id="GO:0003677">
    <property type="term" value="F:DNA binding"/>
    <property type="evidence" value="ECO:0007669"/>
    <property type="project" value="UniProtKB-KW"/>
</dbReference>
<dbReference type="Gene3D" id="3.30.310.10">
    <property type="entry name" value="TATA-Binding Protein"/>
    <property type="match status" value="2"/>
</dbReference>
<proteinExistence type="inferred from homology"/>
<dbReference type="VEuPathDB" id="CryptoDB:GY17_00002764"/>
<dbReference type="Pfam" id="PF00352">
    <property type="entry name" value="TBP"/>
    <property type="match status" value="2"/>
</dbReference>
<dbReference type="OrthoDB" id="2127950at2759"/>
<dbReference type="InterPro" id="IPR012295">
    <property type="entry name" value="TBP_dom_sf"/>
</dbReference>
<dbReference type="VEuPathDB" id="CryptoDB:ChTU502y2012_409g0455"/>
<dbReference type="AlphaFoldDB" id="A0A0S4TJK5"/>
<sequence length="252" mass="28441">MEASRCEFEGDIGSVMEVEEPEQPMVLNIYNVLASANTGVNIDLPWFTENFGNTYYDPQEFPAARADIPDKHTKSVVTVSAFSNGKIQATGGVSVECTKNSLKKIVRKLRSKGFEKAKLLSFEVHNIQAVIDAGFPIDLRVLREIYVFVDYEPERNPGLRIRIPVLYLYNQGCNPEFLQRQLLAHQYGNVNQNKGRLERANNPAFFRNGKIEIVTLTIHFSGKIGMAGGRSVEGLQKVLEYIKPYLIRSRLV</sequence>
<evidence type="ECO:0000256" key="3">
    <source>
        <dbReference type="ARBA" id="ARBA00023163"/>
    </source>
</evidence>
<dbReference type="GO" id="GO:0006352">
    <property type="term" value="P:DNA-templated transcription initiation"/>
    <property type="evidence" value="ECO:0007669"/>
    <property type="project" value="InterPro"/>
</dbReference>
<protein>
    <submittedName>
        <fullName evidence="5">Transcription factor TFIID</fullName>
    </submittedName>
</protein>
<dbReference type="SUPFAM" id="SSF55945">
    <property type="entry name" value="TATA-box binding protein-like"/>
    <property type="match status" value="2"/>
</dbReference>
<comment type="similarity">
    <text evidence="1">Belongs to the TBP family.</text>
</comment>
<name>A0A0S4TJK5_CRYHO</name>
<dbReference type="VEuPathDB" id="CryptoDB:CHUDEA8_210"/>
<dbReference type="EMBL" id="LN877954">
    <property type="protein sequence ID" value="CUV07566.1"/>
    <property type="molecule type" value="Genomic_DNA"/>
</dbReference>
<dbReference type="InterPro" id="IPR000814">
    <property type="entry name" value="TBP"/>
</dbReference>
<keyword evidence="3" id="KW-0804">Transcription</keyword>